<dbReference type="InterPro" id="IPR016160">
    <property type="entry name" value="Ald_DH_CS_CYS"/>
</dbReference>
<evidence type="ECO:0000313" key="3">
    <source>
        <dbReference type="EMBL" id="MBW8481216.1"/>
    </source>
</evidence>
<protein>
    <submittedName>
        <fullName evidence="3">Aldehyde dehydrogenase family protein</fullName>
    </submittedName>
</protein>
<comment type="caution">
    <text evidence="3">The sequence shown here is derived from an EMBL/GenBank/DDBJ whole genome shotgun (WGS) entry which is preliminary data.</text>
</comment>
<proteinExistence type="predicted"/>
<dbReference type="PROSITE" id="PS00070">
    <property type="entry name" value="ALDEHYDE_DEHYDR_CYS"/>
    <property type="match status" value="1"/>
</dbReference>
<dbReference type="EMBL" id="JAIBOA010000001">
    <property type="protein sequence ID" value="MBW8481216.1"/>
    <property type="molecule type" value="Genomic_DNA"/>
</dbReference>
<gene>
    <name evidence="3" type="ORF">K1Y72_02460</name>
</gene>
<organism evidence="3 4">
    <name type="scientific">Actinomadura parmotrematis</name>
    <dbReference type="NCBI Taxonomy" id="2864039"/>
    <lineage>
        <taxon>Bacteria</taxon>
        <taxon>Bacillati</taxon>
        <taxon>Actinomycetota</taxon>
        <taxon>Actinomycetes</taxon>
        <taxon>Streptosporangiales</taxon>
        <taxon>Thermomonosporaceae</taxon>
        <taxon>Actinomadura</taxon>
    </lineage>
</organism>
<dbReference type="InterPro" id="IPR016163">
    <property type="entry name" value="Ald_DH_C"/>
</dbReference>
<dbReference type="SUPFAM" id="SSF53720">
    <property type="entry name" value="ALDH-like"/>
    <property type="match status" value="1"/>
</dbReference>
<reference evidence="3 4" key="1">
    <citation type="submission" date="2021-07" db="EMBL/GenBank/DDBJ databases">
        <title>Actinomadura sp. PM05-2 isolated from lichen.</title>
        <authorList>
            <person name="Somphong A."/>
            <person name="Phongsopitanun W."/>
            <person name="Tanasupawat S."/>
            <person name="Peongsungnone V."/>
        </authorList>
    </citation>
    <scope>NUCLEOTIDE SEQUENCE [LARGE SCALE GENOMIC DNA]</scope>
    <source>
        <strain evidence="3 4">PM05-2</strain>
    </source>
</reference>
<dbReference type="InterPro" id="IPR016161">
    <property type="entry name" value="Ald_DH/histidinol_DH"/>
</dbReference>
<dbReference type="PANTHER" id="PTHR11699">
    <property type="entry name" value="ALDEHYDE DEHYDROGENASE-RELATED"/>
    <property type="match status" value="1"/>
</dbReference>
<dbReference type="InterPro" id="IPR016162">
    <property type="entry name" value="Ald_DH_N"/>
</dbReference>
<dbReference type="Gene3D" id="3.40.605.10">
    <property type="entry name" value="Aldehyde Dehydrogenase, Chain A, domain 1"/>
    <property type="match status" value="1"/>
</dbReference>
<name>A0ABS7FLH3_9ACTN</name>
<evidence type="ECO:0000313" key="4">
    <source>
        <dbReference type="Proteomes" id="UP000774570"/>
    </source>
</evidence>
<dbReference type="Proteomes" id="UP000774570">
    <property type="component" value="Unassembled WGS sequence"/>
</dbReference>
<dbReference type="InterPro" id="IPR015590">
    <property type="entry name" value="Aldehyde_DH_dom"/>
</dbReference>
<dbReference type="RefSeq" id="WP_220162735.1">
    <property type="nucleotide sequence ID" value="NZ_JAIBOA010000001.1"/>
</dbReference>
<keyword evidence="1" id="KW-0560">Oxidoreductase</keyword>
<feature type="domain" description="Aldehyde dehydrogenase" evidence="2">
    <location>
        <begin position="27"/>
        <end position="485"/>
    </location>
</feature>
<evidence type="ECO:0000256" key="1">
    <source>
        <dbReference type="ARBA" id="ARBA00023002"/>
    </source>
</evidence>
<dbReference type="Pfam" id="PF00171">
    <property type="entry name" value="Aldedh"/>
    <property type="match status" value="1"/>
</dbReference>
<accession>A0ABS7FLH3</accession>
<keyword evidence="4" id="KW-1185">Reference proteome</keyword>
<sequence length="492" mass="51400">MQPIPAQPIPVQPMETLAGGRWVGAGEWLEVLDPADVRTAVARVPALTAEDVRGVHDAAAEGAAVWRKTSPFTRARILTAAAALLRERSEQVAAAVVAENGKTRAEARGETEKAADFLEYYAGVAREGYGALLHDARAQTRTGYQREPLGVVVAITPWNDPLLTPARKLAPALAAGNAVVLKPAGETPTSALHLARALDDAGLPAGVLSVVTGRTGEISDALLDDPRVAAVTFTGGNEVGERLRLRLAARSVRFQGEMGGKNASVVLADADLDAAADAIVAASFGQAGQRCTATSRVLVERAVHDRFAGILRERVAALRLGPGADPGTGVGPLVSERHRDGVLDAVARAVKQGARVELGGAAPADAALAGGCYVSPTILTGVTPDMDVWREEVFGPVVVLRPVEDLDQAIAEVNDSDFGLAAAVFTTGLAAAHRFVDEADCGQVAVNTTTSGWDVHLPFGGFRDSGSPFKEQGDEALRFYTRVKTFAIHFGA</sequence>
<dbReference type="Gene3D" id="3.40.309.10">
    <property type="entry name" value="Aldehyde Dehydrogenase, Chain A, domain 2"/>
    <property type="match status" value="1"/>
</dbReference>
<evidence type="ECO:0000259" key="2">
    <source>
        <dbReference type="Pfam" id="PF00171"/>
    </source>
</evidence>